<dbReference type="RefSeq" id="WP_328986649.1">
    <property type="nucleotide sequence ID" value="NZ_CP121472.1"/>
</dbReference>
<dbReference type="InterPro" id="IPR035069">
    <property type="entry name" value="TTHA1013/TTHA0281-like"/>
</dbReference>
<evidence type="ECO:0008006" key="3">
    <source>
        <dbReference type="Google" id="ProtNLM"/>
    </source>
</evidence>
<accession>A0ABZ0S696</accession>
<gene>
    <name evidence="1" type="ORF">Thiowin_01044</name>
</gene>
<protein>
    <recommendedName>
        <fullName evidence="3">HicB family protein</fullName>
    </recommendedName>
</protein>
<proteinExistence type="predicted"/>
<keyword evidence="2" id="KW-1185">Reference proteome</keyword>
<reference evidence="1 2" key="1">
    <citation type="journal article" date="2023" name="Microorganisms">
        <title>Thiorhodovibrio frisius and Trv. litoralis spp. nov., Two Novel Members from a Clade of Fastidious Purple Sulfur Bacteria That Exhibit Unique Red-Shifted Light-Harvesting Capabilities.</title>
        <authorList>
            <person name="Methner A."/>
            <person name="Kuzyk S.B."/>
            <person name="Petersen J."/>
            <person name="Bauer S."/>
            <person name="Brinkmann H."/>
            <person name="Sichau K."/>
            <person name="Wanner G."/>
            <person name="Wolf J."/>
            <person name="Neumann-Schaal M."/>
            <person name="Henke P."/>
            <person name="Tank M."/>
            <person name="Sproer C."/>
            <person name="Bunk B."/>
            <person name="Overmann J."/>
        </authorList>
    </citation>
    <scope>NUCLEOTIDE SEQUENCE [LARGE SCALE GENOMIC DNA]</scope>
    <source>
        <strain evidence="1 2">DSM 6702</strain>
    </source>
</reference>
<name>A0ABZ0S696_9GAMM</name>
<sequence length="67" mass="7486">MQMTVQTERESDGRWLAEVIDIPGAMQYGQTREEAVARAEALALRVMAERIEQGEPPIEPIQVTFAA</sequence>
<organism evidence="1 2">
    <name type="scientific">Thiorhodovibrio winogradskyi</name>
    <dbReference type="NCBI Taxonomy" id="77007"/>
    <lineage>
        <taxon>Bacteria</taxon>
        <taxon>Pseudomonadati</taxon>
        <taxon>Pseudomonadota</taxon>
        <taxon>Gammaproteobacteria</taxon>
        <taxon>Chromatiales</taxon>
        <taxon>Chromatiaceae</taxon>
        <taxon>Thiorhodovibrio</taxon>
    </lineage>
</organism>
<evidence type="ECO:0000313" key="2">
    <source>
        <dbReference type="Proteomes" id="UP001432180"/>
    </source>
</evidence>
<dbReference type="EMBL" id="CP121472">
    <property type="protein sequence ID" value="WPL16099.1"/>
    <property type="molecule type" value="Genomic_DNA"/>
</dbReference>
<dbReference type="SUPFAM" id="SSF143100">
    <property type="entry name" value="TTHA1013/TTHA0281-like"/>
    <property type="match status" value="1"/>
</dbReference>
<evidence type="ECO:0000313" key="1">
    <source>
        <dbReference type="EMBL" id="WPL16099.1"/>
    </source>
</evidence>
<dbReference type="Gene3D" id="3.30.160.250">
    <property type="match status" value="1"/>
</dbReference>
<dbReference type="Proteomes" id="UP001432180">
    <property type="component" value="Chromosome"/>
</dbReference>